<name>A0A1I8G2M3_9PLAT</name>
<dbReference type="Gene3D" id="3.40.225.10">
    <property type="entry name" value="Class II aldolase/adducin N-terminal domain"/>
    <property type="match status" value="1"/>
</dbReference>
<dbReference type="PANTHER" id="PTHR10672:SF3">
    <property type="entry name" value="PROTEIN HU-LI TAI SHAO"/>
    <property type="match status" value="1"/>
</dbReference>
<protein>
    <submittedName>
        <fullName evidence="3">Aldolase_II domain-containing protein</fullName>
    </submittedName>
</protein>
<evidence type="ECO:0000313" key="2">
    <source>
        <dbReference type="Proteomes" id="UP000095280"/>
    </source>
</evidence>
<dbReference type="GO" id="GO:0005886">
    <property type="term" value="C:plasma membrane"/>
    <property type="evidence" value="ECO:0007669"/>
    <property type="project" value="UniProtKB-SubCell"/>
</dbReference>
<dbReference type="InterPro" id="IPR036409">
    <property type="entry name" value="Aldolase_II/adducin_N_sf"/>
</dbReference>
<dbReference type="InterPro" id="IPR051017">
    <property type="entry name" value="Aldolase-II_Adducin_sf"/>
</dbReference>
<dbReference type="SUPFAM" id="SSF53639">
    <property type="entry name" value="AraD/HMP-PK domain-like"/>
    <property type="match status" value="1"/>
</dbReference>
<dbReference type="WBParaSite" id="maker-uti_cns_0000711-snap-gene-1.23-mRNA-1">
    <property type="protein sequence ID" value="maker-uti_cns_0000711-snap-gene-1.23-mRNA-1"/>
    <property type="gene ID" value="maker-uti_cns_0000711-snap-gene-1.23"/>
</dbReference>
<accession>A0A1I8G2M3</accession>
<evidence type="ECO:0000256" key="1">
    <source>
        <dbReference type="ARBA" id="ARBA00006274"/>
    </source>
</evidence>
<evidence type="ECO:0000313" key="3">
    <source>
        <dbReference type="WBParaSite" id="maker-uti_cns_0000711-snap-gene-1.23-mRNA-1"/>
    </source>
</evidence>
<dbReference type="InterPro" id="IPR001303">
    <property type="entry name" value="Aldolase_II/adducin_N"/>
</dbReference>
<keyword evidence="2" id="KW-1185">Reference proteome</keyword>
<dbReference type="OrthoDB" id="3238794at2759"/>
<comment type="similarity">
    <text evidence="1">Belongs to the aldolase class II family. Adducin subfamily.</text>
</comment>
<dbReference type="PANTHER" id="PTHR10672">
    <property type="entry name" value="ADDUCIN"/>
    <property type="match status" value="1"/>
</dbReference>
<sequence length="726" mass="77294">MPDTAQQQQKAANGASGSGGKFIDSVNPEDPEYQRQMIRPAEIKEDLTLMDQRKRVSLILNSEAFKQELEEIIQSQLKSGAHPASLIALQQISDLLVPHSGGGGRSGAPAPAGQVVTPVNDIRSVDVADYDKGERLLRCKLAAVYRLLDINAWSAGGLSSLVTARVNKETQHFLVAPHGLRHSEVTASSLAKVGLNGEVANSGSSVFGVNQTAWLAAAAIHSARPDVRSVVQLATPRVVALSNSRRGLLPLCIEACVLGEAALAESADSGAISAVLAPNHRILIVRNRGAFALGETLEEAWMYASLLARAAATQLVCLQAAGGNVDQLLLPSPESAARAFEVGNQAAGGVNLKTASGHKWRRGELEFEAAMRRLDSEGYRTGYAYHEPNVRTERRVKRHEDVEIPPSSSSFTYVFDGDVEHSKLVTAKQVLAAGQRGPHGEWLTTPNSYHREEIEEINTDNPKKFTKWVRDGPDAKTAGGTPIKISNPNQFAPQGADPKEFRNQQRKVKDHYYKDSKDAGPQSRLFKDQLTTDEVSRMMEEGRAKAASDGSVVVGAASKGIIARQHQHNALVYQNYYSPNPFSDVTDEQLNNYEESVLGKKKGGGGTTETETDSEAEGGRAKSQAGASEAPLPSIPEDRASAPGGAKQPTAAGAVTSDSETERPAASSRGAAAGGDTSGTEEGGGAGPSTSGAAAGSSAEKKKKKGFRIPSFSSKDKDKDKKKKKK</sequence>
<dbReference type="GO" id="GO:0051015">
    <property type="term" value="F:actin filament binding"/>
    <property type="evidence" value="ECO:0007669"/>
    <property type="project" value="TreeGrafter"/>
</dbReference>
<dbReference type="SMART" id="SM01007">
    <property type="entry name" value="Aldolase_II"/>
    <property type="match status" value="1"/>
</dbReference>
<reference evidence="3" key="1">
    <citation type="submission" date="2016-11" db="UniProtKB">
        <authorList>
            <consortium name="WormBaseParasite"/>
        </authorList>
    </citation>
    <scope>IDENTIFICATION</scope>
</reference>
<dbReference type="STRING" id="282301.A0A1I8G2M3"/>
<dbReference type="AlphaFoldDB" id="A0A1I8G2M3"/>
<dbReference type="GO" id="GO:0014069">
    <property type="term" value="C:postsynaptic density"/>
    <property type="evidence" value="ECO:0007669"/>
    <property type="project" value="TreeGrafter"/>
</dbReference>
<dbReference type="Pfam" id="PF00596">
    <property type="entry name" value="Aldolase_II"/>
    <property type="match status" value="1"/>
</dbReference>
<dbReference type="GO" id="GO:0005856">
    <property type="term" value="C:cytoskeleton"/>
    <property type="evidence" value="ECO:0007669"/>
    <property type="project" value="TreeGrafter"/>
</dbReference>
<proteinExistence type="inferred from homology"/>
<organism evidence="2 3">
    <name type="scientific">Macrostomum lignano</name>
    <dbReference type="NCBI Taxonomy" id="282301"/>
    <lineage>
        <taxon>Eukaryota</taxon>
        <taxon>Metazoa</taxon>
        <taxon>Spiralia</taxon>
        <taxon>Lophotrochozoa</taxon>
        <taxon>Platyhelminthes</taxon>
        <taxon>Rhabditophora</taxon>
        <taxon>Macrostomorpha</taxon>
        <taxon>Macrostomida</taxon>
        <taxon>Macrostomidae</taxon>
        <taxon>Macrostomum</taxon>
    </lineage>
</organism>
<dbReference type="Proteomes" id="UP000095280">
    <property type="component" value="Unplaced"/>
</dbReference>